<dbReference type="InterPro" id="IPR015077">
    <property type="entry name" value="DUF1858"/>
</dbReference>
<evidence type="ECO:0000313" key="4">
    <source>
        <dbReference type="EMBL" id="MBF1446808.1"/>
    </source>
</evidence>
<dbReference type="InterPro" id="IPR035965">
    <property type="entry name" value="PAS-like_dom_sf"/>
</dbReference>
<feature type="domain" description="DUF1858" evidence="3">
    <location>
        <begin position="450"/>
        <end position="509"/>
    </location>
</feature>
<evidence type="ECO:0000313" key="5">
    <source>
        <dbReference type="Proteomes" id="UP000787419"/>
    </source>
</evidence>
<dbReference type="AlphaFoldDB" id="A0A9D6A7L4"/>
<comment type="caution">
    <text evidence="4">The sequence shown here is derived from an EMBL/GenBank/DDBJ whole genome shotgun (WGS) entry which is preliminary data.</text>
</comment>
<feature type="region of interest" description="Disordered" evidence="1">
    <location>
        <begin position="415"/>
        <end position="442"/>
    </location>
</feature>
<dbReference type="Gene3D" id="1.10.3910.10">
    <property type="entry name" value="SP0561-like"/>
    <property type="match status" value="1"/>
</dbReference>
<evidence type="ECO:0000259" key="3">
    <source>
        <dbReference type="Pfam" id="PF08984"/>
    </source>
</evidence>
<gene>
    <name evidence="4" type="ORF">HXN55_05405</name>
</gene>
<proteinExistence type="predicted"/>
<dbReference type="PANTHER" id="PTHR39966">
    <property type="entry name" value="BLL2471 PROTEIN-RELATED"/>
    <property type="match status" value="1"/>
</dbReference>
<evidence type="ECO:0000256" key="1">
    <source>
        <dbReference type="SAM" id="MobiDB-lite"/>
    </source>
</evidence>
<dbReference type="InterPro" id="IPR012312">
    <property type="entry name" value="Hemerythrin-like"/>
</dbReference>
<sequence length="527" mass="60990">MENKMKANLPKIDQEKLDKIFEIEDLYESGKMSLEEARKLFAEKVGKIRPYHIALIEQTMTEEDDHECIRVNMTKTLQLLDGFMDYSRPDLPDDHPITHYYRENDEMRKLLLSAEDLIQYPVIKNQWLELYDKISQYPLHYKRKQNQLYPVLEQKGFTRPTTVMWTFDDLVRDIIRESAALLAEDKEEEFIAKQRELIDYARDLMHKEEVILYPTSMALINEHEFEEMKEGDQEIGFAFFSVEHKPKTSATATQQPAGDGFAHDLQALLSKYGYGMAPENKLDVTTGKLTLEQINLIYQHLPFDISFVDENELVCFYSDTDHRIFPRSKNVIGREVMNCHPKKSAHIVREVVDKLRSGEQDKAEFWINKPGVFLYITYVAVRDAQGRFRGVLEVMQDCTHIRELEGSQTLLTWANHGKEPAGKGTETPAENKENSDKTETEGVNEAITEITEDTKLKDLLRQHPFLKKRLAEITPSFHMLQTPLGKLVASRATIKMMSEKSGLAIERIINGITDIIKDEAQKLKANK</sequence>
<feature type="compositionally biased region" description="Basic and acidic residues" evidence="1">
    <location>
        <begin position="429"/>
        <end position="440"/>
    </location>
</feature>
<dbReference type="Pfam" id="PF13596">
    <property type="entry name" value="PAS_10"/>
    <property type="match status" value="1"/>
</dbReference>
<protein>
    <submittedName>
        <fullName evidence="4">PAS domain-containing protein</fullName>
    </submittedName>
</protein>
<dbReference type="EMBL" id="JABZTM010000046">
    <property type="protein sequence ID" value="MBF1446808.1"/>
    <property type="molecule type" value="Genomic_DNA"/>
</dbReference>
<reference evidence="4" key="1">
    <citation type="submission" date="2020-04" db="EMBL/GenBank/DDBJ databases">
        <title>Deep metagenomics examines the oral microbiome during advanced dental caries in children, revealing novel taxa and co-occurrences with host molecules.</title>
        <authorList>
            <person name="Baker J.L."/>
            <person name="Morton J.T."/>
            <person name="Dinis M."/>
            <person name="Alvarez R."/>
            <person name="Tran N.C."/>
            <person name="Knight R."/>
            <person name="Edlund A."/>
        </authorList>
    </citation>
    <scope>NUCLEOTIDE SEQUENCE</scope>
    <source>
        <strain evidence="4">JCVI_32_bin.50</strain>
    </source>
</reference>
<dbReference type="Proteomes" id="UP000787419">
    <property type="component" value="Unassembled WGS sequence"/>
</dbReference>
<organism evidence="4 5">
    <name type="scientific">Prevotella nigrescens</name>
    <dbReference type="NCBI Taxonomy" id="28133"/>
    <lineage>
        <taxon>Bacteria</taxon>
        <taxon>Pseudomonadati</taxon>
        <taxon>Bacteroidota</taxon>
        <taxon>Bacteroidia</taxon>
        <taxon>Bacteroidales</taxon>
        <taxon>Prevotellaceae</taxon>
        <taxon>Prevotella</taxon>
    </lineage>
</organism>
<dbReference type="Pfam" id="PF08984">
    <property type="entry name" value="DUF1858"/>
    <property type="match status" value="1"/>
</dbReference>
<dbReference type="InterPro" id="IPR038062">
    <property type="entry name" value="ScdA-like_N_sf"/>
</dbReference>
<feature type="domain" description="Hemerythrin-like" evidence="2">
    <location>
        <begin position="96"/>
        <end position="214"/>
    </location>
</feature>
<dbReference type="SUPFAM" id="SSF140683">
    <property type="entry name" value="SP0561-like"/>
    <property type="match status" value="1"/>
</dbReference>
<dbReference type="Gene3D" id="3.30.450.20">
    <property type="entry name" value="PAS domain"/>
    <property type="match status" value="1"/>
</dbReference>
<evidence type="ECO:0000259" key="2">
    <source>
        <dbReference type="Pfam" id="PF01814"/>
    </source>
</evidence>
<dbReference type="Gene3D" id="1.20.120.520">
    <property type="entry name" value="nmb1532 protein domain like"/>
    <property type="match status" value="1"/>
</dbReference>
<dbReference type="SUPFAM" id="SSF55785">
    <property type="entry name" value="PYP-like sensor domain (PAS domain)"/>
    <property type="match status" value="1"/>
</dbReference>
<accession>A0A9D6A7L4</accession>
<dbReference type="PANTHER" id="PTHR39966:SF3">
    <property type="entry name" value="DUF438 DOMAIN-CONTAINING PROTEIN"/>
    <property type="match status" value="1"/>
</dbReference>
<dbReference type="RefSeq" id="WP_278489954.1">
    <property type="nucleotide sequence ID" value="NZ_JABZTM010000046.1"/>
</dbReference>
<dbReference type="GO" id="GO:0005886">
    <property type="term" value="C:plasma membrane"/>
    <property type="evidence" value="ECO:0007669"/>
    <property type="project" value="TreeGrafter"/>
</dbReference>
<dbReference type="Pfam" id="PF01814">
    <property type="entry name" value="Hemerythrin"/>
    <property type="match status" value="1"/>
</dbReference>
<name>A0A9D6A7L4_9BACT</name>